<gene>
    <name evidence="2" type="ORF">L873DRAFT_874989</name>
</gene>
<keyword evidence="1" id="KW-1133">Transmembrane helix</keyword>
<proteinExistence type="predicted"/>
<evidence type="ECO:0000313" key="2">
    <source>
        <dbReference type="EMBL" id="RPA99724.1"/>
    </source>
</evidence>
<organism evidence="2 3">
    <name type="scientific">Choiromyces venosus 120613-1</name>
    <dbReference type="NCBI Taxonomy" id="1336337"/>
    <lineage>
        <taxon>Eukaryota</taxon>
        <taxon>Fungi</taxon>
        <taxon>Dikarya</taxon>
        <taxon>Ascomycota</taxon>
        <taxon>Pezizomycotina</taxon>
        <taxon>Pezizomycetes</taxon>
        <taxon>Pezizales</taxon>
        <taxon>Tuberaceae</taxon>
        <taxon>Choiromyces</taxon>
    </lineage>
</organism>
<evidence type="ECO:0000313" key="3">
    <source>
        <dbReference type="Proteomes" id="UP000276215"/>
    </source>
</evidence>
<accession>A0A3N4K1F8</accession>
<dbReference type="Proteomes" id="UP000276215">
    <property type="component" value="Unassembled WGS sequence"/>
</dbReference>
<reference evidence="2 3" key="1">
    <citation type="journal article" date="2018" name="Nat. Ecol. Evol.">
        <title>Pezizomycetes genomes reveal the molecular basis of ectomycorrhizal truffle lifestyle.</title>
        <authorList>
            <person name="Murat C."/>
            <person name="Payen T."/>
            <person name="Noel B."/>
            <person name="Kuo A."/>
            <person name="Morin E."/>
            <person name="Chen J."/>
            <person name="Kohler A."/>
            <person name="Krizsan K."/>
            <person name="Balestrini R."/>
            <person name="Da Silva C."/>
            <person name="Montanini B."/>
            <person name="Hainaut M."/>
            <person name="Levati E."/>
            <person name="Barry K.W."/>
            <person name="Belfiori B."/>
            <person name="Cichocki N."/>
            <person name="Clum A."/>
            <person name="Dockter R.B."/>
            <person name="Fauchery L."/>
            <person name="Guy J."/>
            <person name="Iotti M."/>
            <person name="Le Tacon F."/>
            <person name="Lindquist E.A."/>
            <person name="Lipzen A."/>
            <person name="Malagnac F."/>
            <person name="Mello A."/>
            <person name="Molinier V."/>
            <person name="Miyauchi S."/>
            <person name="Poulain J."/>
            <person name="Riccioni C."/>
            <person name="Rubini A."/>
            <person name="Sitrit Y."/>
            <person name="Splivallo R."/>
            <person name="Traeger S."/>
            <person name="Wang M."/>
            <person name="Zifcakova L."/>
            <person name="Wipf D."/>
            <person name="Zambonelli A."/>
            <person name="Paolocci F."/>
            <person name="Nowrousian M."/>
            <person name="Ottonello S."/>
            <person name="Baldrian P."/>
            <person name="Spatafora J.W."/>
            <person name="Henrissat B."/>
            <person name="Nagy L.G."/>
            <person name="Aury J.M."/>
            <person name="Wincker P."/>
            <person name="Grigoriev I.V."/>
            <person name="Bonfante P."/>
            <person name="Martin F.M."/>
        </authorList>
    </citation>
    <scope>NUCLEOTIDE SEQUENCE [LARGE SCALE GENOMIC DNA]</scope>
    <source>
        <strain evidence="2 3">120613-1</strain>
    </source>
</reference>
<feature type="transmembrane region" description="Helical" evidence="1">
    <location>
        <begin position="6"/>
        <end position="25"/>
    </location>
</feature>
<sequence length="66" mass="8086">MRDVVLVTIRTNLLFFFFLTCSFIPQNRSGERKKKKKIRHHIDFPRECKRRSVRVLVRAILYSYAW</sequence>
<evidence type="ECO:0000256" key="1">
    <source>
        <dbReference type="SAM" id="Phobius"/>
    </source>
</evidence>
<dbReference type="EMBL" id="ML120385">
    <property type="protein sequence ID" value="RPA99724.1"/>
    <property type="molecule type" value="Genomic_DNA"/>
</dbReference>
<keyword evidence="3" id="KW-1185">Reference proteome</keyword>
<protein>
    <submittedName>
        <fullName evidence="2">Uncharacterized protein</fullName>
    </submittedName>
</protein>
<dbReference type="AlphaFoldDB" id="A0A3N4K1F8"/>
<keyword evidence="1" id="KW-0472">Membrane</keyword>
<keyword evidence="1" id="KW-0812">Transmembrane</keyword>
<name>A0A3N4K1F8_9PEZI</name>